<accession>A0A8S3YI62</accession>
<comment type="caution">
    <text evidence="5">The sequence shown here is derived from an EMBL/GenBank/DDBJ whole genome shotgun (WGS) entry which is preliminary data.</text>
</comment>
<dbReference type="GO" id="GO:0005737">
    <property type="term" value="C:cytoplasm"/>
    <property type="evidence" value="ECO:0007669"/>
    <property type="project" value="UniProtKB-SubCell"/>
</dbReference>
<dbReference type="GO" id="GO:0007099">
    <property type="term" value="P:centriole replication"/>
    <property type="evidence" value="ECO:0007669"/>
    <property type="project" value="TreeGrafter"/>
</dbReference>
<evidence type="ECO:0000256" key="2">
    <source>
        <dbReference type="ARBA" id="ARBA00022490"/>
    </source>
</evidence>
<dbReference type="GO" id="GO:0000132">
    <property type="term" value="P:establishment of mitotic spindle orientation"/>
    <property type="evidence" value="ECO:0007669"/>
    <property type="project" value="TreeGrafter"/>
</dbReference>
<evidence type="ECO:0000256" key="3">
    <source>
        <dbReference type="SAM" id="Coils"/>
    </source>
</evidence>
<dbReference type="OrthoDB" id="10255000at2759"/>
<comment type="subcellular location">
    <subcellularLocation>
        <location evidence="1">Cytoplasm</location>
    </subcellularLocation>
</comment>
<evidence type="ECO:0000256" key="1">
    <source>
        <dbReference type="ARBA" id="ARBA00004496"/>
    </source>
</evidence>
<feature type="non-terminal residue" evidence="5">
    <location>
        <position position="1"/>
    </location>
</feature>
<sequence length="249" mass="28832">MATSKQDIASTIRPCRKIALVSGYTMKEYDQLISDLKKENFSLKLRIYYMEERLQQTFGDGHDVLKMNVQLQTEIDSLKQELIDKQVLIQKAAFAIESLTADRGKEEETIRNRLHADHAKELAQLCDQMDKANQSKELSQSEVDKARKEIQILKQQLDDTARELAAAVKAKEDFEKTLEDMKLEQKQKDALLDRYKRSVEGLVKTLQQKSEELHDLSLKQLHDVKLLMDFLHKEMKSLAHSSQQLKDNT</sequence>
<organism evidence="5 6">
    <name type="scientific">Candidula unifasciata</name>
    <dbReference type="NCBI Taxonomy" id="100452"/>
    <lineage>
        <taxon>Eukaryota</taxon>
        <taxon>Metazoa</taxon>
        <taxon>Spiralia</taxon>
        <taxon>Lophotrochozoa</taxon>
        <taxon>Mollusca</taxon>
        <taxon>Gastropoda</taxon>
        <taxon>Heterobranchia</taxon>
        <taxon>Euthyneura</taxon>
        <taxon>Panpulmonata</taxon>
        <taxon>Eupulmonata</taxon>
        <taxon>Stylommatophora</taxon>
        <taxon>Helicina</taxon>
        <taxon>Helicoidea</taxon>
        <taxon>Geomitridae</taxon>
        <taxon>Candidula</taxon>
    </lineage>
</organism>
<feature type="coiled-coil region" evidence="3">
    <location>
        <begin position="122"/>
        <end position="212"/>
    </location>
</feature>
<dbReference type="GO" id="GO:0008017">
    <property type="term" value="F:microtubule binding"/>
    <property type="evidence" value="ECO:0007669"/>
    <property type="project" value="TreeGrafter"/>
</dbReference>
<dbReference type="GO" id="GO:0043015">
    <property type="term" value="F:gamma-tubulin binding"/>
    <property type="evidence" value="ECO:0007669"/>
    <property type="project" value="TreeGrafter"/>
</dbReference>
<dbReference type="AlphaFoldDB" id="A0A8S3YI62"/>
<reference evidence="5" key="1">
    <citation type="submission" date="2021-04" db="EMBL/GenBank/DDBJ databases">
        <authorList>
            <consortium name="Molecular Ecology Group"/>
        </authorList>
    </citation>
    <scope>NUCLEOTIDE SEQUENCE</scope>
</reference>
<gene>
    <name evidence="5" type="ORF">CUNI_LOCUS2267</name>
</gene>
<dbReference type="InterPro" id="IPR042791">
    <property type="entry name" value="CDK5RAP2"/>
</dbReference>
<dbReference type="GO" id="GO:0090266">
    <property type="term" value="P:regulation of mitotic cell cycle spindle assembly checkpoint"/>
    <property type="evidence" value="ECO:0007669"/>
    <property type="project" value="TreeGrafter"/>
</dbReference>
<dbReference type="GO" id="GO:0097431">
    <property type="term" value="C:mitotic spindle pole"/>
    <property type="evidence" value="ECO:0007669"/>
    <property type="project" value="TreeGrafter"/>
</dbReference>
<feature type="non-terminal residue" evidence="5">
    <location>
        <position position="249"/>
    </location>
</feature>
<dbReference type="GO" id="GO:0035371">
    <property type="term" value="C:microtubule plus-end"/>
    <property type="evidence" value="ECO:0007669"/>
    <property type="project" value="TreeGrafter"/>
</dbReference>
<dbReference type="PANTHER" id="PTHR46930">
    <property type="entry name" value="CDK5 REGULATORY SUBUNIT-ASSOCIATED PROTEIN 2"/>
    <property type="match status" value="1"/>
</dbReference>
<evidence type="ECO:0000313" key="5">
    <source>
        <dbReference type="EMBL" id="CAG5116709.1"/>
    </source>
</evidence>
<name>A0A8S3YI62_9EUPU</name>
<keyword evidence="6" id="KW-1185">Reference proteome</keyword>
<dbReference type="GO" id="GO:0001578">
    <property type="term" value="P:microtubule bundle formation"/>
    <property type="evidence" value="ECO:0007669"/>
    <property type="project" value="TreeGrafter"/>
</dbReference>
<keyword evidence="3" id="KW-0175">Coiled coil</keyword>
<proteinExistence type="predicted"/>
<dbReference type="PANTHER" id="PTHR46930:SF1">
    <property type="entry name" value="CDK5 REGULATORY SUBUNIT-ASSOCIATED PROTEIN 2"/>
    <property type="match status" value="1"/>
</dbReference>
<dbReference type="EMBL" id="CAJHNH020000289">
    <property type="protein sequence ID" value="CAG5116709.1"/>
    <property type="molecule type" value="Genomic_DNA"/>
</dbReference>
<dbReference type="GO" id="GO:0007059">
    <property type="term" value="P:chromosome segregation"/>
    <property type="evidence" value="ECO:0007669"/>
    <property type="project" value="TreeGrafter"/>
</dbReference>
<dbReference type="Pfam" id="PF07989">
    <property type="entry name" value="Cnn_1N"/>
    <property type="match status" value="1"/>
</dbReference>
<evidence type="ECO:0000313" key="6">
    <source>
        <dbReference type="Proteomes" id="UP000678393"/>
    </source>
</evidence>
<evidence type="ECO:0000259" key="4">
    <source>
        <dbReference type="Pfam" id="PF07989"/>
    </source>
</evidence>
<feature type="domain" description="Centrosomin N-terminal motif 1" evidence="4">
    <location>
        <begin position="25"/>
        <end position="96"/>
    </location>
</feature>
<keyword evidence="2" id="KW-0963">Cytoplasm</keyword>
<dbReference type="Proteomes" id="UP000678393">
    <property type="component" value="Unassembled WGS sequence"/>
</dbReference>
<protein>
    <recommendedName>
        <fullName evidence="4">Centrosomin N-terminal motif 1 domain-containing protein</fullName>
    </recommendedName>
</protein>
<dbReference type="GO" id="GO:0046600">
    <property type="term" value="P:negative regulation of centriole replication"/>
    <property type="evidence" value="ECO:0007669"/>
    <property type="project" value="TreeGrafter"/>
</dbReference>
<dbReference type="GO" id="GO:0000242">
    <property type="term" value="C:pericentriolar material"/>
    <property type="evidence" value="ECO:0007669"/>
    <property type="project" value="TreeGrafter"/>
</dbReference>
<dbReference type="InterPro" id="IPR012943">
    <property type="entry name" value="Cnn_1N"/>
</dbReference>